<gene>
    <name evidence="1" type="ORF">GSI_07324</name>
</gene>
<dbReference type="EMBL" id="AYKW01000014">
    <property type="protein sequence ID" value="PIL30622.1"/>
    <property type="molecule type" value="Genomic_DNA"/>
</dbReference>
<dbReference type="OrthoDB" id="2733483at2759"/>
<keyword evidence="2" id="KW-1185">Reference proteome</keyword>
<comment type="caution">
    <text evidence="1">The sequence shown here is derived from an EMBL/GenBank/DDBJ whole genome shotgun (WGS) entry which is preliminary data.</text>
</comment>
<name>A0A2G8SA37_9APHY</name>
<dbReference type="AlphaFoldDB" id="A0A2G8SA37"/>
<dbReference type="Proteomes" id="UP000230002">
    <property type="component" value="Unassembled WGS sequence"/>
</dbReference>
<evidence type="ECO:0000313" key="2">
    <source>
        <dbReference type="Proteomes" id="UP000230002"/>
    </source>
</evidence>
<reference evidence="1 2" key="1">
    <citation type="journal article" date="2015" name="Sci. Rep.">
        <title>Chromosome-level genome map provides insights into diverse defense mechanisms in the medicinal fungus Ganoderma sinense.</title>
        <authorList>
            <person name="Zhu Y."/>
            <person name="Xu J."/>
            <person name="Sun C."/>
            <person name="Zhou S."/>
            <person name="Xu H."/>
            <person name="Nelson D.R."/>
            <person name="Qian J."/>
            <person name="Song J."/>
            <person name="Luo H."/>
            <person name="Xiang L."/>
            <person name="Li Y."/>
            <person name="Xu Z."/>
            <person name="Ji A."/>
            <person name="Wang L."/>
            <person name="Lu S."/>
            <person name="Hayward A."/>
            <person name="Sun W."/>
            <person name="Li X."/>
            <person name="Schwartz D.C."/>
            <person name="Wang Y."/>
            <person name="Chen S."/>
        </authorList>
    </citation>
    <scope>NUCLEOTIDE SEQUENCE [LARGE SCALE GENOMIC DNA]</scope>
    <source>
        <strain evidence="1 2">ZZ0214-1</strain>
    </source>
</reference>
<accession>A0A2G8SA37</accession>
<proteinExistence type="predicted"/>
<protein>
    <submittedName>
        <fullName evidence="1">Uncharacterized protein</fullName>
    </submittedName>
</protein>
<organism evidence="1 2">
    <name type="scientific">Ganoderma sinense ZZ0214-1</name>
    <dbReference type="NCBI Taxonomy" id="1077348"/>
    <lineage>
        <taxon>Eukaryota</taxon>
        <taxon>Fungi</taxon>
        <taxon>Dikarya</taxon>
        <taxon>Basidiomycota</taxon>
        <taxon>Agaricomycotina</taxon>
        <taxon>Agaricomycetes</taxon>
        <taxon>Polyporales</taxon>
        <taxon>Polyporaceae</taxon>
        <taxon>Ganoderma</taxon>
    </lineage>
</organism>
<sequence length="213" mass="24123">MMHIALYVNGGVDHNLAAPHAMVYYLESLADESEHNQDPSQAFGILNAKIIHKDDLFFLASLWEDDSVADRQRVLACWRESVTDPDLVGAFPVMFIVQGSGGVSSTCYKAYRPLRHPVDASPEPALRLAFDDLNVLCWRAINLGIVFERPKDTTQIYPEAGVYSLVGRSRKGWKKTSTPDIWEGFLAPMMKRHPDEFLSGLHLEMIWALFENW</sequence>
<evidence type="ECO:0000313" key="1">
    <source>
        <dbReference type="EMBL" id="PIL30622.1"/>
    </source>
</evidence>